<evidence type="ECO:0000313" key="2">
    <source>
        <dbReference type="Proteomes" id="UP001215280"/>
    </source>
</evidence>
<evidence type="ECO:0000313" key="1">
    <source>
        <dbReference type="EMBL" id="KAJ7751756.1"/>
    </source>
</evidence>
<dbReference type="AlphaFoldDB" id="A0AAD7IWB5"/>
<accession>A0AAD7IWB5</accession>
<name>A0AAD7IWB5_9AGAR</name>
<comment type="caution">
    <text evidence="1">The sequence shown here is derived from an EMBL/GenBank/DDBJ whole genome shotgun (WGS) entry which is preliminary data.</text>
</comment>
<gene>
    <name evidence="1" type="ORF">DFH07DRAFT_774661</name>
</gene>
<protein>
    <submittedName>
        <fullName evidence="1">Uncharacterized protein</fullName>
    </submittedName>
</protein>
<sequence length="161" mass="17232">MKFNPPSPASLNAVRDGLVAKRAIVSQVGALQNQSSSNSTIEAMRTDPLTALVGADNKYRDGLKLGEKYALAGSEVANSAVHTLEEFAAGKVEDKDIQDIARSLEEPVTKLLDNANKMQEHCGLISTDLENVCTSSAGTKSTCSSVHLFRSKMLMNFLSDS</sequence>
<dbReference type="EMBL" id="JARJLG010000077">
    <property type="protein sequence ID" value="KAJ7751756.1"/>
    <property type="molecule type" value="Genomic_DNA"/>
</dbReference>
<proteinExistence type="predicted"/>
<dbReference type="Proteomes" id="UP001215280">
    <property type="component" value="Unassembled WGS sequence"/>
</dbReference>
<reference evidence="1" key="1">
    <citation type="submission" date="2023-03" db="EMBL/GenBank/DDBJ databases">
        <title>Massive genome expansion in bonnet fungi (Mycena s.s.) driven by repeated elements and novel gene families across ecological guilds.</title>
        <authorList>
            <consortium name="Lawrence Berkeley National Laboratory"/>
            <person name="Harder C.B."/>
            <person name="Miyauchi S."/>
            <person name="Viragh M."/>
            <person name="Kuo A."/>
            <person name="Thoen E."/>
            <person name="Andreopoulos B."/>
            <person name="Lu D."/>
            <person name="Skrede I."/>
            <person name="Drula E."/>
            <person name="Henrissat B."/>
            <person name="Morin E."/>
            <person name="Kohler A."/>
            <person name="Barry K."/>
            <person name="LaButti K."/>
            <person name="Morin E."/>
            <person name="Salamov A."/>
            <person name="Lipzen A."/>
            <person name="Mereny Z."/>
            <person name="Hegedus B."/>
            <person name="Baldrian P."/>
            <person name="Stursova M."/>
            <person name="Weitz H."/>
            <person name="Taylor A."/>
            <person name="Grigoriev I.V."/>
            <person name="Nagy L.G."/>
            <person name="Martin F."/>
            <person name="Kauserud H."/>
        </authorList>
    </citation>
    <scope>NUCLEOTIDE SEQUENCE</scope>
    <source>
        <strain evidence="1">CBHHK188m</strain>
    </source>
</reference>
<keyword evidence="2" id="KW-1185">Reference proteome</keyword>
<organism evidence="1 2">
    <name type="scientific">Mycena maculata</name>
    <dbReference type="NCBI Taxonomy" id="230809"/>
    <lineage>
        <taxon>Eukaryota</taxon>
        <taxon>Fungi</taxon>
        <taxon>Dikarya</taxon>
        <taxon>Basidiomycota</taxon>
        <taxon>Agaricomycotina</taxon>
        <taxon>Agaricomycetes</taxon>
        <taxon>Agaricomycetidae</taxon>
        <taxon>Agaricales</taxon>
        <taxon>Marasmiineae</taxon>
        <taxon>Mycenaceae</taxon>
        <taxon>Mycena</taxon>
    </lineage>
</organism>